<dbReference type="CDD" id="cd02516">
    <property type="entry name" value="CDP-ME_synthetase"/>
    <property type="match status" value="1"/>
</dbReference>
<organism evidence="3 4">
    <name type="scientific">Schaedlerella arabinosiphila</name>
    <dbReference type="NCBI Taxonomy" id="2044587"/>
    <lineage>
        <taxon>Bacteria</taxon>
        <taxon>Bacillati</taxon>
        <taxon>Bacillota</taxon>
        <taxon>Clostridia</taxon>
        <taxon>Lachnospirales</taxon>
        <taxon>Lachnospiraceae</taxon>
        <taxon>Schaedlerella</taxon>
    </lineage>
</organism>
<dbReference type="PANTHER" id="PTHR43015">
    <property type="entry name" value="D-RIBITOL-5-PHOSPHATE CYTIDYLYLTRANSFERASE"/>
    <property type="match status" value="1"/>
</dbReference>
<dbReference type="GO" id="GO:0070567">
    <property type="term" value="F:cytidylyltransferase activity"/>
    <property type="evidence" value="ECO:0007669"/>
    <property type="project" value="InterPro"/>
</dbReference>
<dbReference type="Gene3D" id="3.90.550.10">
    <property type="entry name" value="Spore Coat Polysaccharide Biosynthesis Protein SpsA, Chain A"/>
    <property type="match status" value="1"/>
</dbReference>
<dbReference type="InterPro" id="IPR034683">
    <property type="entry name" value="IspD/TarI"/>
</dbReference>
<dbReference type="EMBL" id="RHJS01000002">
    <property type="protein sequence ID" value="RRK33746.1"/>
    <property type="molecule type" value="Genomic_DNA"/>
</dbReference>
<protein>
    <submittedName>
        <fullName evidence="3">2-C-methyl-D-erythritol 4-phosphate cytidylyltransferase</fullName>
    </submittedName>
</protein>
<evidence type="ECO:0000256" key="2">
    <source>
        <dbReference type="ARBA" id="ARBA00022695"/>
    </source>
</evidence>
<dbReference type="Pfam" id="PF01128">
    <property type="entry name" value="IspD"/>
    <property type="match status" value="1"/>
</dbReference>
<accession>A0A3R8JRX2</accession>
<keyword evidence="4" id="KW-1185">Reference proteome</keyword>
<sequence>MNIALLTAAGMGSRMHLDIPKQFLHIEGKPIILYTMEAFQRHPQIDAMIVVTLENWKENINAYARNYQIDKLKWITVGGKTGQESIKNGINELSKYCRQDDVVMVHDGNRPFVSEELISDSLATYKEYGSAVAAMPCIEAIFRSANGRTSNETIPREQLFRTQTPHTYNLGKMLWAHRKAEELRIENTTATCVLMQMLGEEIYFSKGSEKNLKLTTHDELDIFKAMIRKEGL</sequence>
<dbReference type="InterPro" id="IPR029044">
    <property type="entry name" value="Nucleotide-diphossugar_trans"/>
</dbReference>
<proteinExistence type="predicted"/>
<keyword evidence="2 3" id="KW-0548">Nucleotidyltransferase</keyword>
<dbReference type="SUPFAM" id="SSF53448">
    <property type="entry name" value="Nucleotide-diphospho-sugar transferases"/>
    <property type="match status" value="1"/>
</dbReference>
<dbReference type="RefSeq" id="WP_125128960.1">
    <property type="nucleotide sequence ID" value="NZ_RHJS01000002.1"/>
</dbReference>
<evidence type="ECO:0000313" key="3">
    <source>
        <dbReference type="EMBL" id="RRK33746.1"/>
    </source>
</evidence>
<evidence type="ECO:0000256" key="1">
    <source>
        <dbReference type="ARBA" id="ARBA00022679"/>
    </source>
</evidence>
<name>A0A3R8JRX2_9FIRM</name>
<evidence type="ECO:0000313" key="4">
    <source>
        <dbReference type="Proteomes" id="UP000274920"/>
    </source>
</evidence>
<dbReference type="AlphaFoldDB" id="A0A3R8JRX2"/>
<dbReference type="Proteomes" id="UP000274920">
    <property type="component" value="Unassembled WGS sequence"/>
</dbReference>
<dbReference type="PANTHER" id="PTHR43015:SF1">
    <property type="entry name" value="D-RIBITOL-5-PHOSPHATE CYTIDYLYLTRANSFERASE"/>
    <property type="match status" value="1"/>
</dbReference>
<gene>
    <name evidence="3" type="ORF">EBB54_22070</name>
</gene>
<dbReference type="GO" id="GO:0005829">
    <property type="term" value="C:cytosol"/>
    <property type="evidence" value="ECO:0007669"/>
    <property type="project" value="TreeGrafter"/>
</dbReference>
<keyword evidence="1 3" id="KW-0808">Transferase</keyword>
<reference evidence="3" key="1">
    <citation type="submission" date="2018-10" db="EMBL/GenBank/DDBJ databases">
        <title>Schaedlerella arabinophila gen. nov. sp. nov., isolated from the mouse intestinal tract and comparative analysis with the genome of the closely related altered Schaedler flora strain ASF502.</title>
        <authorList>
            <person name="Miyake S."/>
            <person name="Soh M."/>
            <person name="Seedorf H."/>
        </authorList>
    </citation>
    <scope>NUCLEOTIDE SEQUENCE [LARGE SCALE GENOMIC DNA]</scope>
    <source>
        <strain evidence="3">DSM 106076</strain>
    </source>
</reference>
<comment type="caution">
    <text evidence="3">The sequence shown here is derived from an EMBL/GenBank/DDBJ whole genome shotgun (WGS) entry which is preliminary data.</text>
</comment>